<sequence>MSQELTFKEISNHLIEDETPSLYIKKILSDERYSFELKDKLLKLETIDQNPKYHPEGNVLNHVLLVLDNAAQIKNFSKNSLSFMWAALLHDIGKITTTKIRKGRITSYNHDVEGEQIAKEILDKLTDDEELKYTVSKLVRYHMQPLFFDKNLPFFSCEEMLKEIDYNEVALISMADRLGRGNISSEIREKELENLEKFKAYLKTREEK</sequence>
<evidence type="ECO:0000256" key="1">
    <source>
        <dbReference type="ARBA" id="ARBA00022741"/>
    </source>
</evidence>
<evidence type="ECO:0000313" key="4">
    <source>
        <dbReference type="Proteomes" id="UP000326961"/>
    </source>
</evidence>
<dbReference type="PANTHER" id="PTHR47545:SF2">
    <property type="entry name" value="CC-ADDING TRNA NUCLEOTIDYLTRANSFERASE"/>
    <property type="match status" value="1"/>
</dbReference>
<dbReference type="InterPro" id="IPR006674">
    <property type="entry name" value="HD_domain"/>
</dbReference>
<protein>
    <submittedName>
        <fullName evidence="3">HD domain-containing protein</fullName>
    </submittedName>
</protein>
<dbReference type="RefSeq" id="WP_021431149.1">
    <property type="nucleotide sequence ID" value="NZ_CP032452.1"/>
</dbReference>
<dbReference type="PANTHER" id="PTHR47545">
    <property type="entry name" value="MULTIFUNCTIONAL CCA PROTEIN"/>
    <property type="match status" value="1"/>
</dbReference>
<dbReference type="CDD" id="cd00077">
    <property type="entry name" value="HDc"/>
    <property type="match status" value="1"/>
</dbReference>
<dbReference type="AlphaFoldDB" id="A0A5P3XJD0"/>
<feature type="domain" description="HD/PDEase" evidence="2">
    <location>
        <begin position="55"/>
        <end position="190"/>
    </location>
</feature>
<evidence type="ECO:0000313" key="3">
    <source>
        <dbReference type="EMBL" id="QEZ70489.1"/>
    </source>
</evidence>
<proteinExistence type="predicted"/>
<dbReference type="InterPro" id="IPR050124">
    <property type="entry name" value="tRNA_CCA-adding_enzyme"/>
</dbReference>
<evidence type="ECO:0000259" key="2">
    <source>
        <dbReference type="SMART" id="SM00471"/>
    </source>
</evidence>
<dbReference type="InterPro" id="IPR006675">
    <property type="entry name" value="HDIG_dom"/>
</dbReference>
<dbReference type="Pfam" id="PF01966">
    <property type="entry name" value="HD"/>
    <property type="match status" value="1"/>
</dbReference>
<dbReference type="Proteomes" id="UP000326961">
    <property type="component" value="Chromosome"/>
</dbReference>
<keyword evidence="1" id="KW-0547">Nucleotide-binding</keyword>
<dbReference type="InterPro" id="IPR003607">
    <property type="entry name" value="HD/PDEase_dom"/>
</dbReference>
<reference evidence="3 4" key="1">
    <citation type="submission" date="2018-09" db="EMBL/GenBank/DDBJ databases">
        <title>A clostridial neurotoxin that targets Anopheles mosquitoes.</title>
        <authorList>
            <person name="Contreras E."/>
            <person name="Masuyer G."/>
            <person name="Qureshi N."/>
            <person name="Chawla S."/>
            <person name="Lim H.L."/>
            <person name="Chen J."/>
            <person name="Stenmark P."/>
            <person name="Gill S."/>
        </authorList>
    </citation>
    <scope>NUCLEOTIDE SEQUENCE [LARGE SCALE GENOMIC DNA]</scope>
    <source>
        <strain evidence="3 4">Cbm</strain>
    </source>
</reference>
<accession>A0A5P3XJD0</accession>
<name>A0A5P3XJD0_PARBF</name>
<dbReference type="EMBL" id="CP032452">
    <property type="protein sequence ID" value="QEZ70489.1"/>
    <property type="molecule type" value="Genomic_DNA"/>
</dbReference>
<dbReference type="SUPFAM" id="SSF109604">
    <property type="entry name" value="HD-domain/PDEase-like"/>
    <property type="match status" value="1"/>
</dbReference>
<organism evidence="3 4">
    <name type="scientific">Paraclostridium bifermentans</name>
    <name type="common">Clostridium bifermentans</name>
    <dbReference type="NCBI Taxonomy" id="1490"/>
    <lineage>
        <taxon>Bacteria</taxon>
        <taxon>Bacillati</taxon>
        <taxon>Bacillota</taxon>
        <taxon>Clostridia</taxon>
        <taxon>Peptostreptococcales</taxon>
        <taxon>Peptostreptococcaceae</taxon>
        <taxon>Paraclostridium</taxon>
    </lineage>
</organism>
<dbReference type="NCBIfam" id="TIGR00277">
    <property type="entry name" value="HDIG"/>
    <property type="match status" value="1"/>
</dbReference>
<dbReference type="SMART" id="SM00471">
    <property type="entry name" value="HDc"/>
    <property type="match status" value="1"/>
</dbReference>
<dbReference type="GO" id="GO:0000166">
    <property type="term" value="F:nucleotide binding"/>
    <property type="evidence" value="ECO:0007669"/>
    <property type="project" value="UniProtKB-KW"/>
</dbReference>
<gene>
    <name evidence="3" type="ORF">D4A35_16875</name>
</gene>
<dbReference type="Gene3D" id="1.10.3090.10">
    <property type="entry name" value="cca-adding enzyme, domain 2"/>
    <property type="match status" value="1"/>
</dbReference>